<name>A0A0G2I3W4_9EURO</name>
<comment type="caution">
    <text evidence="14">The sequence shown here is derived from an EMBL/GenBank/DDBJ whole genome shotgun (WGS) entry which is preliminary data.</text>
</comment>
<dbReference type="Pfam" id="PF08566">
    <property type="entry name" value="Pam17"/>
    <property type="match status" value="1"/>
</dbReference>
<keyword evidence="8 12" id="KW-1133">Transmembrane helix</keyword>
<sequence>MHLTVMNGPFRTAVLGGRIPCSLSPFILSSSANTSGAPISSSPFPALRQQCKYSTARFPRAQPPQQQKRHASTRCSGQSLFKFQQNPVSRTPDRSTSGLLPTTASTTIRTTTPTTITRKSSTQATSSSTGPSANSPSAHSSIPPESLPLDWNSFFRLRASRRKYSLVSSIIASVFSTGGGVQVLAANNMDTIGAQALGLDPFIVLGLATAACAALGWLLGPILGNSLWGLVHRKYKAAVAVKEKEFYSRIKRFRVDPSANSYANPVPDYYGEKIGSIHGYRQWLKDQRAFNRKKRSFL</sequence>
<evidence type="ECO:0000256" key="6">
    <source>
        <dbReference type="ARBA" id="ARBA00022927"/>
    </source>
</evidence>
<dbReference type="PANTHER" id="PTHR28021:SF1">
    <property type="entry name" value="PRESEQUENCE TRANSLOCATED-ASSOCIATED MOTOR SUBUNIT PAM17, MITOCHONDRIAL"/>
    <property type="match status" value="1"/>
</dbReference>
<dbReference type="OrthoDB" id="5970083at2759"/>
<evidence type="ECO:0000256" key="9">
    <source>
        <dbReference type="ARBA" id="ARBA00023010"/>
    </source>
</evidence>
<feature type="transmembrane region" description="Helical" evidence="12">
    <location>
        <begin position="164"/>
        <end position="183"/>
    </location>
</feature>
<gene>
    <name evidence="14" type="ORF">EMCG_01338</name>
</gene>
<reference evidence="15" key="1">
    <citation type="journal article" date="2015" name="PLoS Genet.">
        <title>The dynamic genome and transcriptome of the human fungal pathogen Blastomyces and close relative Emmonsia.</title>
        <authorList>
            <person name="Munoz J.F."/>
            <person name="Gauthier G.M."/>
            <person name="Desjardins C.A."/>
            <person name="Gallo J.E."/>
            <person name="Holder J."/>
            <person name="Sullivan T.D."/>
            <person name="Marty A.J."/>
            <person name="Carmen J.C."/>
            <person name="Chen Z."/>
            <person name="Ding L."/>
            <person name="Gujja S."/>
            <person name="Magrini V."/>
            <person name="Misas E."/>
            <person name="Mitreva M."/>
            <person name="Priest M."/>
            <person name="Saif S."/>
            <person name="Whiston E.A."/>
            <person name="Young S."/>
            <person name="Zeng Q."/>
            <person name="Goldman W.E."/>
            <person name="Mardis E.R."/>
            <person name="Taylor J.W."/>
            <person name="McEwen J.G."/>
            <person name="Clay O.K."/>
            <person name="Klein B.S."/>
            <person name="Cuomo C.A."/>
        </authorList>
    </citation>
    <scope>NUCLEOTIDE SEQUENCE [LARGE SCALE GENOMIC DNA]</scope>
    <source>
        <strain evidence="15">UAMH 3008</strain>
    </source>
</reference>
<dbReference type="EMBL" id="LCZI01000702">
    <property type="protein sequence ID" value="KKZ65098.1"/>
    <property type="molecule type" value="Genomic_DNA"/>
</dbReference>
<keyword evidence="9 12" id="KW-0811">Translocation</keyword>
<keyword evidence="4 12" id="KW-0812">Transmembrane</keyword>
<evidence type="ECO:0000313" key="14">
    <source>
        <dbReference type="EMBL" id="KKZ65098.1"/>
    </source>
</evidence>
<dbReference type="PANTHER" id="PTHR28021">
    <property type="entry name" value="PRESEQUENCE TRANSLOCATED-ASSOCIATED MOTOR SUBUNIT PAM17, MITOCHONDRIAL"/>
    <property type="match status" value="1"/>
</dbReference>
<evidence type="ECO:0000256" key="8">
    <source>
        <dbReference type="ARBA" id="ARBA00022989"/>
    </source>
</evidence>
<evidence type="ECO:0000256" key="5">
    <source>
        <dbReference type="ARBA" id="ARBA00022792"/>
    </source>
</evidence>
<keyword evidence="7" id="KW-0809">Transit peptide</keyword>
<feature type="compositionally biased region" description="Low complexity" evidence="13">
    <location>
        <begin position="101"/>
        <end position="138"/>
    </location>
</feature>
<evidence type="ECO:0000256" key="1">
    <source>
        <dbReference type="ARBA" id="ARBA00004448"/>
    </source>
</evidence>
<proteinExistence type="inferred from homology"/>
<organism evidence="14 15">
    <name type="scientific">[Emmonsia] crescens</name>
    <dbReference type="NCBI Taxonomy" id="73230"/>
    <lineage>
        <taxon>Eukaryota</taxon>
        <taxon>Fungi</taxon>
        <taxon>Dikarya</taxon>
        <taxon>Ascomycota</taxon>
        <taxon>Pezizomycotina</taxon>
        <taxon>Eurotiomycetes</taxon>
        <taxon>Eurotiomycetidae</taxon>
        <taxon>Onygenales</taxon>
        <taxon>Ajellomycetaceae</taxon>
        <taxon>Emergomyces</taxon>
    </lineage>
</organism>
<dbReference type="AlphaFoldDB" id="A0A0G2I3W4"/>
<evidence type="ECO:0000256" key="2">
    <source>
        <dbReference type="ARBA" id="ARBA00006837"/>
    </source>
</evidence>
<feature type="transmembrane region" description="Helical" evidence="12">
    <location>
        <begin position="203"/>
        <end position="224"/>
    </location>
</feature>
<evidence type="ECO:0000256" key="7">
    <source>
        <dbReference type="ARBA" id="ARBA00022946"/>
    </source>
</evidence>
<keyword evidence="3 12" id="KW-0813">Transport</keyword>
<accession>A0A0G2I3W4</accession>
<evidence type="ECO:0000256" key="12">
    <source>
        <dbReference type="RuleBase" id="RU367146"/>
    </source>
</evidence>
<evidence type="ECO:0000256" key="3">
    <source>
        <dbReference type="ARBA" id="ARBA00022448"/>
    </source>
</evidence>
<comment type="subunit">
    <text evidence="12">Component of the PAM complex.</text>
</comment>
<dbReference type="VEuPathDB" id="FungiDB:EMCG_01338"/>
<keyword evidence="11 12" id="KW-0472">Membrane</keyword>
<evidence type="ECO:0000256" key="11">
    <source>
        <dbReference type="ARBA" id="ARBA00023136"/>
    </source>
</evidence>
<evidence type="ECO:0000256" key="10">
    <source>
        <dbReference type="ARBA" id="ARBA00023128"/>
    </source>
</evidence>
<protein>
    <recommendedName>
        <fullName evidence="12">Presequence translocated-associated motor subunit PAM17</fullName>
    </recommendedName>
</protein>
<keyword evidence="5 12" id="KW-0999">Mitochondrion inner membrane</keyword>
<evidence type="ECO:0000256" key="4">
    <source>
        <dbReference type="ARBA" id="ARBA00022692"/>
    </source>
</evidence>
<keyword evidence="10 12" id="KW-0496">Mitochondrion</keyword>
<dbReference type="InterPro" id="IPR013875">
    <property type="entry name" value="Pam17"/>
</dbReference>
<dbReference type="GO" id="GO:0001405">
    <property type="term" value="C:PAM complex, Tim23 associated import motor"/>
    <property type="evidence" value="ECO:0007669"/>
    <property type="project" value="UniProtKB-UniRule"/>
</dbReference>
<comment type="similarity">
    <text evidence="2 12">Belongs to the PAM17 family.</text>
</comment>
<comment type="function">
    <text evidence="12">Component of the PAM complex, a complex required for the translocation of transit peptide-containing proteins from the inner membrane into the mitochondrial matrix in an ATP-dependent manner.</text>
</comment>
<feature type="compositionally biased region" description="Polar residues" evidence="13">
    <location>
        <begin position="73"/>
        <end position="100"/>
    </location>
</feature>
<evidence type="ECO:0000256" key="13">
    <source>
        <dbReference type="SAM" id="MobiDB-lite"/>
    </source>
</evidence>
<dbReference type="Proteomes" id="UP000034164">
    <property type="component" value="Unassembled WGS sequence"/>
</dbReference>
<feature type="region of interest" description="Disordered" evidence="13">
    <location>
        <begin position="58"/>
        <end position="143"/>
    </location>
</feature>
<keyword evidence="6 12" id="KW-0653">Protein transport</keyword>
<evidence type="ECO:0000313" key="15">
    <source>
        <dbReference type="Proteomes" id="UP000034164"/>
    </source>
</evidence>
<dbReference type="GO" id="GO:0030150">
    <property type="term" value="P:protein import into mitochondrial matrix"/>
    <property type="evidence" value="ECO:0007669"/>
    <property type="project" value="UniProtKB-UniRule"/>
</dbReference>
<comment type="subcellular location">
    <subcellularLocation>
        <location evidence="1 12">Mitochondrion inner membrane</location>
        <topology evidence="1 12">Multi-pass membrane protein</topology>
    </subcellularLocation>
</comment>